<evidence type="ECO:0000256" key="1">
    <source>
        <dbReference type="ARBA" id="ARBA00007274"/>
    </source>
</evidence>
<dbReference type="EMBL" id="CP009571">
    <property type="protein sequence ID" value="AIT07219.1"/>
    <property type="molecule type" value="Genomic_DNA"/>
</dbReference>
<dbReference type="RefSeq" id="WP_038664139.1">
    <property type="nucleotide sequence ID" value="NZ_CP009571.1"/>
</dbReference>
<evidence type="ECO:0000313" key="7">
    <source>
        <dbReference type="EMBL" id="AIT07219.1"/>
    </source>
</evidence>
<dbReference type="InterPro" id="IPR001451">
    <property type="entry name" value="Hexapep"/>
</dbReference>
<dbReference type="NCBIfam" id="NF041874">
    <property type="entry name" value="EPS_EpsC"/>
    <property type="match status" value="1"/>
</dbReference>
<protein>
    <recommendedName>
        <fullName evidence="2">serine O-acetyltransferase</fullName>
        <ecNumber evidence="2">2.3.1.30</ecNumber>
    </recommendedName>
</protein>
<gene>
    <name evidence="7" type="ORF">MC45_13535</name>
</gene>
<proteinExistence type="inferred from homology"/>
<keyword evidence="5" id="KW-0012">Acyltransferase</keyword>
<evidence type="ECO:0000313" key="8">
    <source>
        <dbReference type="Proteomes" id="UP000033200"/>
    </source>
</evidence>
<dbReference type="InterPro" id="IPR053376">
    <property type="entry name" value="Serine_acetyltransferase"/>
</dbReference>
<dbReference type="Gene3D" id="1.10.3130.10">
    <property type="entry name" value="serine acetyltransferase, domain 1"/>
    <property type="match status" value="1"/>
</dbReference>
<keyword evidence="3" id="KW-0028">Amino-acid biosynthesis</keyword>
<dbReference type="HOGENOM" id="CLU_051638_1_0_5"/>
<dbReference type="GO" id="GO:0009001">
    <property type="term" value="F:serine O-acetyltransferase activity"/>
    <property type="evidence" value="ECO:0007669"/>
    <property type="project" value="UniProtKB-EC"/>
</dbReference>
<evidence type="ECO:0000256" key="2">
    <source>
        <dbReference type="ARBA" id="ARBA00013266"/>
    </source>
</evidence>
<dbReference type="STRING" id="1549858.MC45_13535"/>
<dbReference type="InterPro" id="IPR042122">
    <property type="entry name" value="Ser_AcTrfase_N_sf"/>
</dbReference>
<dbReference type="InterPro" id="IPR045304">
    <property type="entry name" value="LbH_SAT"/>
</dbReference>
<dbReference type="GO" id="GO:0008652">
    <property type="term" value="P:amino acid biosynthetic process"/>
    <property type="evidence" value="ECO:0007669"/>
    <property type="project" value="UniProtKB-KW"/>
</dbReference>
<comment type="catalytic activity">
    <reaction evidence="6">
        <text>L-serine + acetyl-CoA = O-acetyl-L-serine + CoA</text>
        <dbReference type="Rhea" id="RHEA:24560"/>
        <dbReference type="ChEBI" id="CHEBI:33384"/>
        <dbReference type="ChEBI" id="CHEBI:57287"/>
        <dbReference type="ChEBI" id="CHEBI:57288"/>
        <dbReference type="ChEBI" id="CHEBI:58340"/>
        <dbReference type="EC" id="2.3.1.30"/>
    </reaction>
</comment>
<dbReference type="KEGG" id="stax:MC45_13535"/>
<dbReference type="Proteomes" id="UP000033200">
    <property type="component" value="Chromosome"/>
</dbReference>
<keyword evidence="8" id="KW-1185">Reference proteome</keyword>
<dbReference type="Pfam" id="PF00132">
    <property type="entry name" value="Hexapep"/>
    <property type="match status" value="1"/>
</dbReference>
<organism evidence="7 8">
    <name type="scientific">Sphingomonas taxi</name>
    <dbReference type="NCBI Taxonomy" id="1549858"/>
    <lineage>
        <taxon>Bacteria</taxon>
        <taxon>Pseudomonadati</taxon>
        <taxon>Pseudomonadota</taxon>
        <taxon>Alphaproteobacteria</taxon>
        <taxon>Sphingomonadales</taxon>
        <taxon>Sphingomonadaceae</taxon>
        <taxon>Sphingomonas</taxon>
    </lineage>
</organism>
<dbReference type="SUPFAM" id="SSF51161">
    <property type="entry name" value="Trimeric LpxA-like enzymes"/>
    <property type="match status" value="1"/>
</dbReference>
<dbReference type="Gene3D" id="2.160.10.10">
    <property type="entry name" value="Hexapeptide repeat proteins"/>
    <property type="match status" value="1"/>
</dbReference>
<name>A0A097EI42_9SPHN</name>
<comment type="similarity">
    <text evidence="1">Belongs to the transferase hexapeptide repeat family.</text>
</comment>
<keyword evidence="4 7" id="KW-0808">Transferase</keyword>
<evidence type="ECO:0000256" key="3">
    <source>
        <dbReference type="ARBA" id="ARBA00022605"/>
    </source>
</evidence>
<sequence length="322" mass="34049">MTAAAAPLPSRTPGATLGEAVDALRAARADWRTRQTPARAAAAFPSRGAIERIVLLFAEALYPRRLGLQQIAPADEDRFVAAKLGSAFTELEREIGHELGYWQAEARTAFDPDQAATIVRLFADTLGDIRRLIDSDVEAAFLGDPAAGSTDEILVCYPGAIASLHHRIAHQLYDLGAPIVARLISELANERTGIDIHPGARIGERFFIDHGTGVVIGETAIVGNGVRLYQHVTLGARSPLGAARRGPRERYARHPIVGDDVVIYAGATILGRVTIGAGATIGGNVWLLDDVPPGGVVVQPEAKLLAPSAGHALRDTLVAAVV</sequence>
<dbReference type="AlphaFoldDB" id="A0A097EI42"/>
<evidence type="ECO:0000256" key="5">
    <source>
        <dbReference type="ARBA" id="ARBA00023315"/>
    </source>
</evidence>
<evidence type="ECO:0000256" key="4">
    <source>
        <dbReference type="ARBA" id="ARBA00022679"/>
    </source>
</evidence>
<dbReference type="PANTHER" id="PTHR42811">
    <property type="entry name" value="SERINE ACETYLTRANSFERASE"/>
    <property type="match status" value="1"/>
</dbReference>
<accession>A0A097EI42</accession>
<evidence type="ECO:0000256" key="6">
    <source>
        <dbReference type="ARBA" id="ARBA00049486"/>
    </source>
</evidence>
<reference evidence="7 8" key="1">
    <citation type="submission" date="2014-09" db="EMBL/GenBank/DDBJ databases">
        <title>Using Illumina technology Improving SMRT sequencing Genome Assembly by RASTools.</title>
        <authorList>
            <person name="Zhou Y."/>
            <person name="Ma T."/>
            <person name="Liu T."/>
        </authorList>
    </citation>
    <scope>NUCLEOTIDE SEQUENCE [LARGE SCALE GENOMIC DNA]</scope>
    <source>
        <strain evidence="7 8">ATCC 55669</strain>
    </source>
</reference>
<dbReference type="InterPro" id="IPR011004">
    <property type="entry name" value="Trimer_LpxA-like_sf"/>
</dbReference>
<dbReference type="CDD" id="cd03354">
    <property type="entry name" value="LbH_SAT"/>
    <property type="match status" value="1"/>
</dbReference>
<dbReference type="eggNOG" id="COG1045">
    <property type="taxonomic scope" value="Bacteria"/>
</dbReference>
<dbReference type="EC" id="2.3.1.30" evidence="2"/>